<protein>
    <submittedName>
        <fullName evidence="3">ISXoo2 transposase</fullName>
    </submittedName>
</protein>
<dbReference type="Pfam" id="PF13358">
    <property type="entry name" value="DDE_3"/>
    <property type="match status" value="1"/>
</dbReference>
<reference evidence="3" key="2">
    <citation type="journal article" date="2014" name="ISME J.">
        <title>Microbial stratification in low pH oxic and suboxic macroscopic growths along an acid mine drainage.</title>
        <authorList>
            <person name="Mendez-Garcia C."/>
            <person name="Mesa V."/>
            <person name="Sprenger R.R."/>
            <person name="Richter M."/>
            <person name="Diez M.S."/>
            <person name="Solano J."/>
            <person name="Bargiela R."/>
            <person name="Golyshina O.V."/>
            <person name="Manteca A."/>
            <person name="Ramos J.L."/>
            <person name="Gallego J.R."/>
            <person name="Llorente I."/>
            <person name="Martins Dos Santos V.A."/>
            <person name="Jensen O.N."/>
            <person name="Pelaez A.I."/>
            <person name="Sanchez J."/>
            <person name="Ferrer M."/>
        </authorList>
    </citation>
    <scope>NUCLEOTIDE SEQUENCE</scope>
</reference>
<comment type="caution">
    <text evidence="3">The sequence shown here is derived from an EMBL/GenBank/DDBJ whole genome shotgun (WGS) entry which is preliminary data.</text>
</comment>
<dbReference type="InterPro" id="IPR038717">
    <property type="entry name" value="Tc1-like_DDE_dom"/>
</dbReference>
<feature type="domain" description="Tc1-like transposase DDE" evidence="2">
    <location>
        <begin position="2"/>
        <end position="56"/>
    </location>
</feature>
<accession>T1D106</accession>
<proteinExistence type="predicted"/>
<evidence type="ECO:0000259" key="2">
    <source>
        <dbReference type="Pfam" id="PF13358"/>
    </source>
</evidence>
<dbReference type="AlphaFoldDB" id="T1D106"/>
<evidence type="ECO:0000256" key="1">
    <source>
        <dbReference type="SAM" id="MobiDB-lite"/>
    </source>
</evidence>
<evidence type="ECO:0000313" key="3">
    <source>
        <dbReference type="EMBL" id="EQD76100.1"/>
    </source>
</evidence>
<gene>
    <name evidence="3" type="ORF">B1B_01913</name>
</gene>
<sequence>MLDGWSAHKGKMVKAYVEGTWGKLTLHFLPVHAPEPNPDELLWSDSKCTGHARRPLQAGEKPEPPIRAQRPALGRNPARVRVLQTSKRCLHCADL</sequence>
<feature type="region of interest" description="Disordered" evidence="1">
    <location>
        <begin position="51"/>
        <end position="75"/>
    </location>
</feature>
<name>T1D106_9ZZZZ</name>
<organism evidence="3">
    <name type="scientific">mine drainage metagenome</name>
    <dbReference type="NCBI Taxonomy" id="410659"/>
    <lineage>
        <taxon>unclassified sequences</taxon>
        <taxon>metagenomes</taxon>
        <taxon>ecological metagenomes</taxon>
    </lineage>
</organism>
<reference evidence="3" key="1">
    <citation type="submission" date="2013-08" db="EMBL/GenBank/DDBJ databases">
        <authorList>
            <person name="Mendez C."/>
            <person name="Richter M."/>
            <person name="Ferrer M."/>
            <person name="Sanchez J."/>
        </authorList>
    </citation>
    <scope>NUCLEOTIDE SEQUENCE</scope>
</reference>
<dbReference type="EMBL" id="AUZY01001139">
    <property type="protein sequence ID" value="EQD76100.1"/>
    <property type="molecule type" value="Genomic_DNA"/>
</dbReference>